<evidence type="ECO:0000313" key="3">
    <source>
        <dbReference type="Proteomes" id="UP000429607"/>
    </source>
</evidence>
<evidence type="ECO:0000313" key="4">
    <source>
        <dbReference type="Proteomes" id="UP000434957"/>
    </source>
</evidence>
<organism evidence="1 3">
    <name type="scientific">Phytophthora rubi</name>
    <dbReference type="NCBI Taxonomy" id="129364"/>
    <lineage>
        <taxon>Eukaryota</taxon>
        <taxon>Sar</taxon>
        <taxon>Stramenopiles</taxon>
        <taxon>Oomycota</taxon>
        <taxon>Peronosporomycetes</taxon>
        <taxon>Peronosporales</taxon>
        <taxon>Peronosporaceae</taxon>
        <taxon>Phytophthora</taxon>
    </lineage>
</organism>
<dbReference type="EMBL" id="QXFV01000080">
    <property type="protein sequence ID" value="KAE9050467.1"/>
    <property type="molecule type" value="Genomic_DNA"/>
</dbReference>
<reference evidence="1 3" key="1">
    <citation type="submission" date="2018-09" db="EMBL/GenBank/DDBJ databases">
        <title>Genomic investigation of the strawberry pathogen Phytophthora fragariae indicates pathogenicity is determined by transcriptional variation in three key races.</title>
        <authorList>
            <person name="Adams T.M."/>
            <person name="Armitage A.D."/>
            <person name="Sobczyk M.K."/>
            <person name="Bates H.J."/>
            <person name="Dunwell J.M."/>
            <person name="Nellist C.F."/>
            <person name="Harrison R.J."/>
        </authorList>
    </citation>
    <scope>NUCLEOTIDE SEQUENCE [LARGE SCALE GENOMIC DNA]</scope>
    <source>
        <strain evidence="1 3">SCRP249</strain>
        <strain evidence="2 4">SCRP333</strain>
    </source>
</reference>
<gene>
    <name evidence="1" type="ORF">PR001_g2367</name>
    <name evidence="2" type="ORF">PR003_g11116</name>
</gene>
<name>A0A6A3NY28_9STRA</name>
<proteinExistence type="predicted"/>
<protein>
    <submittedName>
        <fullName evidence="1">Uncharacterized protein</fullName>
    </submittedName>
</protein>
<evidence type="ECO:0000313" key="2">
    <source>
        <dbReference type="EMBL" id="KAE9339230.1"/>
    </source>
</evidence>
<dbReference type="AlphaFoldDB" id="A0A6A3NY28"/>
<evidence type="ECO:0000313" key="1">
    <source>
        <dbReference type="EMBL" id="KAE9050467.1"/>
    </source>
</evidence>
<dbReference type="Proteomes" id="UP000429607">
    <property type="component" value="Unassembled WGS sequence"/>
</dbReference>
<comment type="caution">
    <text evidence="1">The sequence shown here is derived from an EMBL/GenBank/DDBJ whole genome shotgun (WGS) entry which is preliminary data.</text>
</comment>
<sequence length="267" mass="29044">MRKKFKKSGQTFDNAVWAIQSAETHDISKAPNKIKNDFGDAVGEYLKEIGPVAWTVHANICTYTSCIIDSGSNLDTGVGNDSEAGRIANGAHCVEGIECDNCKCCGELDGVDMANASGAGSASLNDGELESDPGDDECECCQFSATRAVPMFKWRTSNFVESDNNALIQNGVRKSDPCSAVYKLTADAMNKLCERHDAADKWQKSGSDLTPYAKKLWLKEKNRVVEYLVVKSSKSVSYVSHPGDTTHSRKVNVDLPSCTYATFDQLN</sequence>
<keyword evidence="4" id="KW-1185">Reference proteome</keyword>
<accession>A0A6A3NY28</accession>
<dbReference type="Proteomes" id="UP000434957">
    <property type="component" value="Unassembled WGS sequence"/>
</dbReference>
<dbReference type="EMBL" id="QXFT01000629">
    <property type="protein sequence ID" value="KAE9339230.1"/>
    <property type="molecule type" value="Genomic_DNA"/>
</dbReference>